<sequence>MPYALFDGDRQIGSGFPTEADVWKQALDCRLISDVPVADEAGGQVLPAHYHVKEIGEEEEGCSPDPAGKLPEEIS</sequence>
<evidence type="ECO:0000313" key="3">
    <source>
        <dbReference type="Proteomes" id="UP001364224"/>
    </source>
</evidence>
<proteinExistence type="predicted"/>
<evidence type="ECO:0000313" key="2">
    <source>
        <dbReference type="EMBL" id="MEH2556697.1"/>
    </source>
</evidence>
<name>A0ABU8BDR7_9BRAD</name>
<keyword evidence="3" id="KW-1185">Reference proteome</keyword>
<accession>A0ABU8BDR7</accession>
<comment type="caution">
    <text evidence="2">The sequence shown here is derived from an EMBL/GenBank/DDBJ whole genome shotgun (WGS) entry which is preliminary data.</text>
</comment>
<dbReference type="Proteomes" id="UP001364224">
    <property type="component" value="Unassembled WGS sequence"/>
</dbReference>
<protein>
    <submittedName>
        <fullName evidence="2">Uncharacterized protein</fullName>
    </submittedName>
</protein>
<feature type="region of interest" description="Disordered" evidence="1">
    <location>
        <begin position="55"/>
        <end position="75"/>
    </location>
</feature>
<organism evidence="2 3">
    <name type="scientific">Bradyrhizobium algeriense</name>
    <dbReference type="NCBI Taxonomy" id="634784"/>
    <lineage>
        <taxon>Bacteria</taxon>
        <taxon>Pseudomonadati</taxon>
        <taxon>Pseudomonadota</taxon>
        <taxon>Alphaproteobacteria</taxon>
        <taxon>Hyphomicrobiales</taxon>
        <taxon>Nitrobacteraceae</taxon>
        <taxon>Bradyrhizobium</taxon>
    </lineage>
</organism>
<gene>
    <name evidence="2" type="ORF">V1286_004226</name>
</gene>
<dbReference type="RefSeq" id="WP_334482167.1">
    <property type="nucleotide sequence ID" value="NZ_JAZHRV010000001.1"/>
</dbReference>
<evidence type="ECO:0000256" key="1">
    <source>
        <dbReference type="SAM" id="MobiDB-lite"/>
    </source>
</evidence>
<reference evidence="2 3" key="1">
    <citation type="submission" date="2024-02" db="EMBL/GenBank/DDBJ databases">
        <title>Adaptive strategies in a cosmopolitan and abundant soil bacterium.</title>
        <authorList>
            <person name="Carini P."/>
        </authorList>
    </citation>
    <scope>NUCLEOTIDE SEQUENCE [LARGE SCALE GENOMIC DNA]</scope>
    <source>
        <strain evidence="2 3">AZCC 1608</strain>
    </source>
</reference>
<dbReference type="EMBL" id="JAZHRV010000001">
    <property type="protein sequence ID" value="MEH2556697.1"/>
    <property type="molecule type" value="Genomic_DNA"/>
</dbReference>